<protein>
    <submittedName>
        <fullName evidence="7">DUF92 domain-containing protein</fullName>
    </submittedName>
</protein>
<comment type="caution">
    <text evidence="7">The sequence shown here is derived from an EMBL/GenBank/DDBJ whole genome shotgun (WGS) entry which is preliminary data.</text>
</comment>
<sequence>MSILEWIIVILVLLSVLLIIRQKKLLRPTAIATGLITALFVAWRGGLGSFFAIILFFLIGEFVTRAIRNQYHRKQHGTRSTSNIVGNIGPAIIALALNPTPFNVMFFASLSAAFSDTLSSEIGVLSREQPVMITTLQPVPAGTDGGVTLLGFLASALGGLIFAILGFIISGNVFFATILFAAGVLGSVVDSFLGATLQRWGYLDNNLVNFVSSLSVGLFFALIF</sequence>
<dbReference type="PANTHER" id="PTHR13353">
    <property type="entry name" value="TRANSMEMBRANE PROTEIN 19"/>
    <property type="match status" value="1"/>
</dbReference>
<dbReference type="InterPro" id="IPR002794">
    <property type="entry name" value="DUF92_TMEM19"/>
</dbReference>
<dbReference type="AlphaFoldDB" id="A0A8T4C7D5"/>
<evidence type="ECO:0000256" key="2">
    <source>
        <dbReference type="ARBA" id="ARBA00009012"/>
    </source>
</evidence>
<dbReference type="GO" id="GO:0016020">
    <property type="term" value="C:membrane"/>
    <property type="evidence" value="ECO:0007669"/>
    <property type="project" value="UniProtKB-SubCell"/>
</dbReference>
<accession>A0A8T4C7D5</accession>
<gene>
    <name evidence="7" type="ORF">FJY86_03640</name>
</gene>
<proteinExistence type="inferred from homology"/>
<evidence type="ECO:0000256" key="4">
    <source>
        <dbReference type="ARBA" id="ARBA00022989"/>
    </source>
</evidence>
<comment type="similarity">
    <text evidence="2">Belongs to the TMEM19 family.</text>
</comment>
<evidence type="ECO:0000256" key="3">
    <source>
        <dbReference type="ARBA" id="ARBA00022692"/>
    </source>
</evidence>
<dbReference type="Pfam" id="PF01940">
    <property type="entry name" value="DUF92"/>
    <property type="match status" value="1"/>
</dbReference>
<keyword evidence="5 6" id="KW-0472">Membrane</keyword>
<evidence type="ECO:0000256" key="6">
    <source>
        <dbReference type="SAM" id="Phobius"/>
    </source>
</evidence>
<feature type="transmembrane region" description="Helical" evidence="6">
    <location>
        <begin position="146"/>
        <end position="168"/>
    </location>
</feature>
<dbReference type="EMBL" id="VGJJ01000029">
    <property type="protein sequence ID" value="MBM3282403.1"/>
    <property type="molecule type" value="Genomic_DNA"/>
</dbReference>
<feature type="transmembrane region" description="Helical" evidence="6">
    <location>
        <begin position="174"/>
        <end position="195"/>
    </location>
</feature>
<evidence type="ECO:0000313" key="7">
    <source>
        <dbReference type="EMBL" id="MBM3282403.1"/>
    </source>
</evidence>
<reference evidence="7" key="1">
    <citation type="submission" date="2019-03" db="EMBL/GenBank/DDBJ databases">
        <title>Lake Tanganyika Metagenome-Assembled Genomes (MAGs).</title>
        <authorList>
            <person name="Tran P."/>
        </authorList>
    </citation>
    <scope>NUCLEOTIDE SEQUENCE</scope>
    <source>
        <strain evidence="7">M_DeepCast_50m_m2_156</strain>
    </source>
</reference>
<feature type="transmembrane region" description="Helical" evidence="6">
    <location>
        <begin position="207"/>
        <end position="223"/>
    </location>
</feature>
<comment type="subcellular location">
    <subcellularLocation>
        <location evidence="1">Membrane</location>
        <topology evidence="1">Multi-pass membrane protein</topology>
    </subcellularLocation>
</comment>
<feature type="transmembrane region" description="Helical" evidence="6">
    <location>
        <begin position="49"/>
        <end position="68"/>
    </location>
</feature>
<name>A0A8T4C7D5_9ARCH</name>
<dbReference type="PANTHER" id="PTHR13353:SF5">
    <property type="entry name" value="TRANSMEMBRANE PROTEIN 19"/>
    <property type="match status" value="1"/>
</dbReference>
<feature type="transmembrane region" description="Helical" evidence="6">
    <location>
        <begin position="80"/>
        <end position="98"/>
    </location>
</feature>
<evidence type="ECO:0000256" key="5">
    <source>
        <dbReference type="ARBA" id="ARBA00023136"/>
    </source>
</evidence>
<feature type="transmembrane region" description="Helical" evidence="6">
    <location>
        <begin position="6"/>
        <end position="20"/>
    </location>
</feature>
<keyword evidence="3 6" id="KW-0812">Transmembrane</keyword>
<evidence type="ECO:0000313" key="8">
    <source>
        <dbReference type="Proteomes" id="UP000774699"/>
    </source>
</evidence>
<dbReference type="Proteomes" id="UP000774699">
    <property type="component" value="Unassembled WGS sequence"/>
</dbReference>
<keyword evidence="4 6" id="KW-1133">Transmembrane helix</keyword>
<evidence type="ECO:0000256" key="1">
    <source>
        <dbReference type="ARBA" id="ARBA00004141"/>
    </source>
</evidence>
<organism evidence="7 8">
    <name type="scientific">Candidatus Iainarchaeum sp</name>
    <dbReference type="NCBI Taxonomy" id="3101447"/>
    <lineage>
        <taxon>Archaea</taxon>
        <taxon>Candidatus Iainarchaeota</taxon>
        <taxon>Candidatus Iainarchaeia</taxon>
        <taxon>Candidatus Iainarchaeales</taxon>
        <taxon>Candidatus Iainarchaeaceae</taxon>
        <taxon>Candidatus Iainarchaeum</taxon>
    </lineage>
</organism>